<evidence type="ECO:0000313" key="1">
    <source>
        <dbReference type="EMBL" id="EAS36057.3"/>
    </source>
</evidence>
<dbReference type="RefSeq" id="XP_001247640.2">
    <property type="nucleotide sequence ID" value="XM_001247639.2"/>
</dbReference>
<dbReference type="EMBL" id="GG704911">
    <property type="protein sequence ID" value="EAS36057.3"/>
    <property type="molecule type" value="Genomic_DNA"/>
</dbReference>
<name>J3KJ55_COCIM</name>
<sequence>MFTFSTSFPNSVPRWSCEEAKTEDMCQQWTIEIPETVTKHMQAPLHWMKELDGQRVACISWFCSRRLHSPTNSVRRYRCASHPPVWDLGVGMIITGAIKNSLEEGKEKQKASGLVHSSILSESGISGVGEMNV</sequence>
<organism evidence="1 2">
    <name type="scientific">Coccidioides immitis (strain RS)</name>
    <name type="common">Valley fever fungus</name>
    <dbReference type="NCBI Taxonomy" id="246410"/>
    <lineage>
        <taxon>Eukaryota</taxon>
        <taxon>Fungi</taxon>
        <taxon>Dikarya</taxon>
        <taxon>Ascomycota</taxon>
        <taxon>Pezizomycotina</taxon>
        <taxon>Eurotiomycetes</taxon>
        <taxon>Eurotiomycetidae</taxon>
        <taxon>Onygenales</taxon>
        <taxon>Onygenaceae</taxon>
        <taxon>Coccidioides</taxon>
    </lineage>
</organism>
<keyword evidence="2" id="KW-1185">Reference proteome</keyword>
<proteinExistence type="predicted"/>
<dbReference type="GeneID" id="4567057"/>
<dbReference type="AlphaFoldDB" id="J3KJ55"/>
<dbReference type="VEuPathDB" id="FungiDB:CIMG_01411"/>
<protein>
    <submittedName>
        <fullName evidence="1">Uncharacterized protein</fullName>
    </submittedName>
</protein>
<reference evidence="2" key="1">
    <citation type="journal article" date="2009" name="Genome Res.">
        <title>Comparative genomic analyses of the human fungal pathogens Coccidioides and their relatives.</title>
        <authorList>
            <person name="Sharpton T.J."/>
            <person name="Stajich J.E."/>
            <person name="Rounsley S.D."/>
            <person name="Gardner M.J."/>
            <person name="Wortman J.R."/>
            <person name="Jordar V.S."/>
            <person name="Maiti R."/>
            <person name="Kodira C.D."/>
            <person name="Neafsey D.E."/>
            <person name="Zeng Q."/>
            <person name="Hung C.-Y."/>
            <person name="McMahan C."/>
            <person name="Muszewska A."/>
            <person name="Grynberg M."/>
            <person name="Mandel M.A."/>
            <person name="Kellner E.M."/>
            <person name="Barker B.M."/>
            <person name="Galgiani J.N."/>
            <person name="Orbach M.J."/>
            <person name="Kirkland T.N."/>
            <person name="Cole G.T."/>
            <person name="Henn M.R."/>
            <person name="Birren B.W."/>
            <person name="Taylor J.W."/>
        </authorList>
    </citation>
    <scope>NUCLEOTIDE SEQUENCE [LARGE SCALE GENOMIC DNA]</scope>
    <source>
        <strain evidence="2">RS</strain>
    </source>
</reference>
<dbReference type="Proteomes" id="UP000001261">
    <property type="component" value="Unassembled WGS sequence"/>
</dbReference>
<evidence type="ECO:0000313" key="2">
    <source>
        <dbReference type="Proteomes" id="UP000001261"/>
    </source>
</evidence>
<dbReference type="KEGG" id="cim:CIMG_01411"/>
<dbReference type="InParanoid" id="J3KJ55"/>
<gene>
    <name evidence="1" type="ORF">CIMG_01411</name>
</gene>
<reference evidence="2" key="2">
    <citation type="journal article" date="2010" name="Genome Res.">
        <title>Population genomic sequencing of Coccidioides fungi reveals recent hybridization and transposon control.</title>
        <authorList>
            <person name="Neafsey D.E."/>
            <person name="Barker B.M."/>
            <person name="Sharpton T.J."/>
            <person name="Stajich J.E."/>
            <person name="Park D.J."/>
            <person name="Whiston E."/>
            <person name="Hung C.-Y."/>
            <person name="McMahan C."/>
            <person name="White J."/>
            <person name="Sykes S."/>
            <person name="Heiman D."/>
            <person name="Young S."/>
            <person name="Zeng Q."/>
            <person name="Abouelleil A."/>
            <person name="Aftuck L."/>
            <person name="Bessette D."/>
            <person name="Brown A."/>
            <person name="FitzGerald M."/>
            <person name="Lui A."/>
            <person name="Macdonald J.P."/>
            <person name="Priest M."/>
            <person name="Orbach M.J."/>
            <person name="Galgiani J.N."/>
            <person name="Kirkland T.N."/>
            <person name="Cole G.T."/>
            <person name="Birren B.W."/>
            <person name="Henn M.R."/>
            <person name="Taylor J.W."/>
            <person name="Rounsley S.D."/>
        </authorList>
    </citation>
    <scope>GENOME REANNOTATION</scope>
    <source>
        <strain evidence="2">RS</strain>
    </source>
</reference>
<accession>J3KJ55</accession>